<dbReference type="GO" id="GO:0022857">
    <property type="term" value="F:transmembrane transporter activity"/>
    <property type="evidence" value="ECO:0007669"/>
    <property type="project" value="InterPro"/>
</dbReference>
<dbReference type="EMBL" id="JTDL01000104">
    <property type="protein sequence ID" value="KHL03166.1"/>
    <property type="molecule type" value="Genomic_DNA"/>
</dbReference>
<evidence type="ECO:0000256" key="7">
    <source>
        <dbReference type="SAM" id="Phobius"/>
    </source>
</evidence>
<evidence type="ECO:0000256" key="3">
    <source>
        <dbReference type="ARBA" id="ARBA00022475"/>
    </source>
</evidence>
<feature type="transmembrane region" description="Helical" evidence="7">
    <location>
        <begin position="309"/>
        <end position="326"/>
    </location>
</feature>
<dbReference type="Proteomes" id="UP000030982">
    <property type="component" value="Unassembled WGS sequence"/>
</dbReference>
<dbReference type="InterPro" id="IPR020846">
    <property type="entry name" value="MFS_dom"/>
</dbReference>
<accession>A0A0B2AMP3</accession>
<name>A0A0B2AMP3_9MICC</name>
<feature type="transmembrane region" description="Helical" evidence="7">
    <location>
        <begin position="247"/>
        <end position="268"/>
    </location>
</feature>
<feature type="transmembrane region" description="Helical" evidence="7">
    <location>
        <begin position="403"/>
        <end position="420"/>
    </location>
</feature>
<evidence type="ECO:0000256" key="6">
    <source>
        <dbReference type="ARBA" id="ARBA00023136"/>
    </source>
</evidence>
<dbReference type="SUPFAM" id="SSF103473">
    <property type="entry name" value="MFS general substrate transporter"/>
    <property type="match status" value="1"/>
</dbReference>
<sequence>MSNEALALRGPVHGTPDARRVAIGSSVGAVIETYDFIGFGTAAALYLGKAFFPGADPLAGTLASFATLGVGFAARPLGGFIGGHLGDRLGRKPVLVASLIAMGLATFAIGLLPTYAQVGLLAPALLVTVRIIQGIAFGAEWGGAILMAYEHAPWKSKGKFTGMVQSGFPVGLLLANLVFLVSVHLGGSWAWRVPFLASILLVAVGIVIRTKVPESPVFEDVKESGQLTKAPLVEVVKHDWRNIVRGIGLRIAETAGYAVSVTYMISYLNSKHLANTTETLIALCIASAIGIWATTAWGQLTDRIGRRPIYIWSCLFAVLFGVPMFLLVNTGLVLFVVATIVIAYAVCQNSLAGVQGSWFPELFRANTRSSGASLAYQISAMVSGFTPFITTILFVWLGWLGPALLFSLYGAIGLWAALSTRETWGRAVREAAAKATEETPHEVRA</sequence>
<protein>
    <submittedName>
        <fullName evidence="9">MFS transporter</fullName>
    </submittedName>
</protein>
<dbReference type="Gene3D" id="1.20.1250.20">
    <property type="entry name" value="MFS general substrate transporter like domains"/>
    <property type="match status" value="2"/>
</dbReference>
<dbReference type="GO" id="GO:0005886">
    <property type="term" value="C:plasma membrane"/>
    <property type="evidence" value="ECO:0007669"/>
    <property type="project" value="UniProtKB-SubCell"/>
</dbReference>
<dbReference type="RefSeq" id="WP_043123179.1">
    <property type="nucleotide sequence ID" value="NZ_JTDL01000104.1"/>
</dbReference>
<dbReference type="PANTHER" id="PTHR43045:SF1">
    <property type="entry name" value="SHIKIMATE TRANSPORTER"/>
    <property type="match status" value="1"/>
</dbReference>
<evidence type="ECO:0000256" key="1">
    <source>
        <dbReference type="ARBA" id="ARBA00004651"/>
    </source>
</evidence>
<proteinExistence type="predicted"/>
<keyword evidence="5 7" id="KW-1133">Transmembrane helix</keyword>
<feature type="transmembrane region" description="Helical" evidence="7">
    <location>
        <begin position="58"/>
        <end position="82"/>
    </location>
</feature>
<organism evidence="9 10">
    <name type="scientific">Sinomonas humi</name>
    <dbReference type="NCBI Taxonomy" id="1338436"/>
    <lineage>
        <taxon>Bacteria</taxon>
        <taxon>Bacillati</taxon>
        <taxon>Actinomycetota</taxon>
        <taxon>Actinomycetes</taxon>
        <taxon>Micrococcales</taxon>
        <taxon>Micrococcaceae</taxon>
        <taxon>Sinomonas</taxon>
    </lineage>
</organism>
<feature type="transmembrane region" description="Helical" evidence="7">
    <location>
        <begin position="94"/>
        <end position="115"/>
    </location>
</feature>
<feature type="transmembrane region" description="Helical" evidence="7">
    <location>
        <begin position="374"/>
        <end position="397"/>
    </location>
</feature>
<dbReference type="STRING" id="1338436.LK10_10430"/>
<reference evidence="9 10" key="1">
    <citation type="submission" date="2014-09" db="EMBL/GenBank/DDBJ databases">
        <title>Genome sequence of Sinomonas sp. MUSC 117.</title>
        <authorList>
            <person name="Lee L.-H."/>
        </authorList>
    </citation>
    <scope>NUCLEOTIDE SEQUENCE [LARGE SCALE GENOMIC DNA]</scope>
    <source>
        <strain evidence="9 10">MUSC 117</strain>
    </source>
</reference>
<dbReference type="CDD" id="cd17369">
    <property type="entry name" value="MFS_ShiA_like"/>
    <property type="match status" value="1"/>
</dbReference>
<feature type="transmembrane region" description="Helical" evidence="7">
    <location>
        <begin position="189"/>
        <end position="208"/>
    </location>
</feature>
<evidence type="ECO:0000256" key="2">
    <source>
        <dbReference type="ARBA" id="ARBA00022448"/>
    </source>
</evidence>
<keyword evidence="10" id="KW-1185">Reference proteome</keyword>
<dbReference type="Pfam" id="PF07690">
    <property type="entry name" value="MFS_1"/>
    <property type="match status" value="1"/>
</dbReference>
<keyword evidence="4 7" id="KW-0812">Transmembrane</keyword>
<feature type="transmembrane region" description="Helical" evidence="7">
    <location>
        <begin position="121"/>
        <end position="148"/>
    </location>
</feature>
<comment type="subcellular location">
    <subcellularLocation>
        <location evidence="1">Cell membrane</location>
        <topology evidence="1">Multi-pass membrane protein</topology>
    </subcellularLocation>
</comment>
<dbReference type="AlphaFoldDB" id="A0A0B2AMP3"/>
<evidence type="ECO:0000313" key="10">
    <source>
        <dbReference type="Proteomes" id="UP000030982"/>
    </source>
</evidence>
<dbReference type="PROSITE" id="PS50850">
    <property type="entry name" value="MFS"/>
    <property type="match status" value="1"/>
</dbReference>
<keyword evidence="2" id="KW-0813">Transport</keyword>
<keyword evidence="6 7" id="KW-0472">Membrane</keyword>
<comment type="caution">
    <text evidence="9">The sequence shown here is derived from an EMBL/GenBank/DDBJ whole genome shotgun (WGS) entry which is preliminary data.</text>
</comment>
<gene>
    <name evidence="9" type="ORF">LK10_10430</name>
</gene>
<feature type="transmembrane region" description="Helical" evidence="7">
    <location>
        <begin position="160"/>
        <end position="183"/>
    </location>
</feature>
<feature type="transmembrane region" description="Helical" evidence="7">
    <location>
        <begin position="332"/>
        <end position="354"/>
    </location>
</feature>
<evidence type="ECO:0000256" key="4">
    <source>
        <dbReference type="ARBA" id="ARBA00022692"/>
    </source>
</evidence>
<feature type="transmembrane region" description="Helical" evidence="7">
    <location>
        <begin position="21"/>
        <end position="46"/>
    </location>
</feature>
<dbReference type="PANTHER" id="PTHR43045">
    <property type="entry name" value="SHIKIMATE TRANSPORTER"/>
    <property type="match status" value="1"/>
</dbReference>
<dbReference type="OrthoDB" id="8953821at2"/>
<dbReference type="InterPro" id="IPR011701">
    <property type="entry name" value="MFS"/>
</dbReference>
<keyword evidence="3" id="KW-1003">Cell membrane</keyword>
<evidence type="ECO:0000313" key="9">
    <source>
        <dbReference type="EMBL" id="KHL03166.1"/>
    </source>
</evidence>
<evidence type="ECO:0000259" key="8">
    <source>
        <dbReference type="PROSITE" id="PS50850"/>
    </source>
</evidence>
<feature type="transmembrane region" description="Helical" evidence="7">
    <location>
        <begin position="280"/>
        <end position="297"/>
    </location>
</feature>
<dbReference type="InterPro" id="IPR036259">
    <property type="entry name" value="MFS_trans_sf"/>
</dbReference>
<evidence type="ECO:0000256" key="5">
    <source>
        <dbReference type="ARBA" id="ARBA00022989"/>
    </source>
</evidence>
<feature type="domain" description="Major facilitator superfamily (MFS) profile" evidence="8">
    <location>
        <begin position="21"/>
        <end position="428"/>
    </location>
</feature>